<dbReference type="Gene3D" id="1.20.5.320">
    <property type="entry name" value="6-Phosphogluconate Dehydrogenase, domain 3"/>
    <property type="match status" value="1"/>
</dbReference>
<dbReference type="Pfam" id="PF00386">
    <property type="entry name" value="C1q"/>
    <property type="match status" value="1"/>
</dbReference>
<dbReference type="Proteomes" id="UP000663829">
    <property type="component" value="Unassembled WGS sequence"/>
</dbReference>
<evidence type="ECO:0000313" key="5">
    <source>
        <dbReference type="EMBL" id="CAF0846371.1"/>
    </source>
</evidence>
<feature type="compositionally biased region" description="Polar residues" evidence="3">
    <location>
        <begin position="110"/>
        <end position="123"/>
    </location>
</feature>
<dbReference type="Gene3D" id="2.60.120.40">
    <property type="match status" value="1"/>
</dbReference>
<dbReference type="InterPro" id="IPR008983">
    <property type="entry name" value="Tumour_necrosis_fac-like_dom"/>
</dbReference>
<feature type="compositionally biased region" description="Low complexity" evidence="3">
    <location>
        <begin position="1"/>
        <end position="15"/>
    </location>
</feature>
<evidence type="ECO:0000313" key="9">
    <source>
        <dbReference type="Proteomes" id="UP000663829"/>
    </source>
</evidence>
<protein>
    <recommendedName>
        <fullName evidence="4">C1q domain-containing protein</fullName>
    </recommendedName>
</protein>
<evidence type="ECO:0000313" key="6">
    <source>
        <dbReference type="EMBL" id="CAF0910692.1"/>
    </source>
</evidence>
<dbReference type="InterPro" id="IPR001073">
    <property type="entry name" value="C1q_dom"/>
</dbReference>
<evidence type="ECO:0000256" key="2">
    <source>
        <dbReference type="ARBA" id="ARBA00022525"/>
    </source>
</evidence>
<dbReference type="EMBL" id="CAJNOQ010000866">
    <property type="protein sequence ID" value="CAF0846371.1"/>
    <property type="molecule type" value="Genomic_DNA"/>
</dbReference>
<keyword evidence="9" id="KW-1185">Reference proteome</keyword>
<feature type="compositionally biased region" description="Basic residues" evidence="3">
    <location>
        <begin position="295"/>
        <end position="307"/>
    </location>
</feature>
<dbReference type="Proteomes" id="UP000677228">
    <property type="component" value="Unassembled WGS sequence"/>
</dbReference>
<comment type="caution">
    <text evidence="5">The sequence shown here is derived from an EMBL/GenBank/DDBJ whole genome shotgun (WGS) entry which is preliminary data.</text>
</comment>
<reference evidence="5" key="1">
    <citation type="submission" date="2021-02" db="EMBL/GenBank/DDBJ databases">
        <authorList>
            <person name="Nowell W R."/>
        </authorList>
    </citation>
    <scope>NUCLEOTIDE SEQUENCE</scope>
</reference>
<dbReference type="PANTHER" id="PTHR15427">
    <property type="entry name" value="EMILIN ELASTIN MICROFIBRIL INTERFACE-LOCATED PROTEIN ELASTIN MICROFIBRIL INTERFACER"/>
    <property type="match status" value="1"/>
</dbReference>
<evidence type="ECO:0000259" key="4">
    <source>
        <dbReference type="PROSITE" id="PS50871"/>
    </source>
</evidence>
<dbReference type="EMBL" id="CAJOBC010000866">
    <property type="protein sequence ID" value="CAF3634033.1"/>
    <property type="molecule type" value="Genomic_DNA"/>
</dbReference>
<accession>A0A813VJ13</accession>
<feature type="domain" description="C1q" evidence="4">
    <location>
        <begin position="752"/>
        <end position="902"/>
    </location>
</feature>
<sequence length="902" mass="104346">MATYSTLPPSSYSTLGSQGNLYQSASYGPYNSDVTSRPYQQPPSIGGTSSQQQPYSSMNQDDQYPSDYSQFPQTTTSMNYGTPNKYPPAYPPSQQQNPYTNNDIAPKYINNGQNGGSTTSTQKKTLDNQHDKRDDSLNEPPITRNQQINLVRSEHQIPNRDRSKSQPRHSPNNGAPNTSENSHSNFEMKPNKSSMMRAAANNVKLANKQKHEKIATRKIEVKVPQRSTRKGNNTENDMTDSEKVSTSKSNTERETTKDSKKRNDTQSRKSRKDDSYPTDHVESSMDEQDFDNPNQKRKNVTNGKGKRTTFNNEPHYSDSYLLKNGSLPPLRRKYPHDYPPYDRPPYRPPYDDYSYYRHPYDRSFPPAYGSFDYRGHHPYYPDYPPYLPYERDAYDPFFDYEKRSKPKRSKSKHQEEEDERHQHAHSNNNHSTHEKHEQDHDDTTAKSRDKSRDKSRKGEKDDTISRKSNRIISREEDEYRRQWEGHYDPYYGEHDMLELWRKERNDYLKKKFKPTIHDVLYSQQWMKSDSYLENQRRRAVRDAQGYYFPYRTYTLKDYKDLQKADHQNPFASLNETAIDRKQRAKKRIDYGTQIERSVVENPVRHRNNNKEDDTPRKPWHLSNGDINESEQSKRERALEYAKNRVVKSRKSQKHENDNGFFADGNDDVSRREEMEWDVLISLLIFQICNCSSTKYVKNSRACKAELRCGENSESMSVSVVGFRGVPGDPGQAGERGPPGIRGLPGPRGRDGYMEKPASFFATLPQLFFTKDVDGIMKPWDIPEFQNAPDVSNYFSQSTGIFTVPTDGVYQFFLTISVSRSKASVWIASNGEKIRTIWVEGVALHGNTTIGVGWASASIDCIIRCKAGDRIYTVAAYRSQENFNSYVYGYSYTTFSGVMLFPS</sequence>
<dbReference type="SMART" id="SM00110">
    <property type="entry name" value="C1Q"/>
    <property type="match status" value="1"/>
</dbReference>
<feature type="compositionally biased region" description="Basic and acidic residues" evidence="3">
    <location>
        <begin position="124"/>
        <end position="136"/>
    </location>
</feature>
<feature type="compositionally biased region" description="Polar residues" evidence="3">
    <location>
        <begin position="16"/>
        <end position="26"/>
    </location>
</feature>
<dbReference type="EMBL" id="CAJNOK010003687">
    <property type="protein sequence ID" value="CAF0910692.1"/>
    <property type="molecule type" value="Genomic_DNA"/>
</dbReference>
<feature type="compositionally biased region" description="Polar residues" evidence="3">
    <location>
        <begin position="92"/>
        <end position="103"/>
    </location>
</feature>
<proteinExistence type="predicted"/>
<name>A0A813VJ13_9BILA</name>
<comment type="subcellular location">
    <subcellularLocation>
        <location evidence="1">Secreted</location>
    </subcellularLocation>
</comment>
<feature type="compositionally biased region" description="Basic and acidic residues" evidence="3">
    <location>
        <begin position="212"/>
        <end position="223"/>
    </location>
</feature>
<evidence type="ECO:0000313" key="8">
    <source>
        <dbReference type="EMBL" id="CAF3689841.1"/>
    </source>
</evidence>
<gene>
    <name evidence="5" type="ORF">GPM918_LOCUS5838</name>
    <name evidence="6" type="ORF">OVA965_LOCUS10105</name>
    <name evidence="7" type="ORF">SRO942_LOCUS5838</name>
    <name evidence="8" type="ORF">TMI583_LOCUS10102</name>
</gene>
<feature type="compositionally biased region" description="Basic and acidic residues" evidence="3">
    <location>
        <begin position="431"/>
        <end position="465"/>
    </location>
</feature>
<dbReference type="GO" id="GO:0005581">
    <property type="term" value="C:collagen trimer"/>
    <property type="evidence" value="ECO:0007669"/>
    <property type="project" value="UniProtKB-KW"/>
</dbReference>
<dbReference type="PANTHER" id="PTHR15427:SF33">
    <property type="entry name" value="COLLAGEN IV NC1 DOMAIN-CONTAINING PROTEIN"/>
    <property type="match status" value="1"/>
</dbReference>
<dbReference type="AlphaFoldDB" id="A0A813VJ13"/>
<keyword evidence="2" id="KW-0964">Secreted</keyword>
<evidence type="ECO:0000313" key="7">
    <source>
        <dbReference type="EMBL" id="CAF3634033.1"/>
    </source>
</evidence>
<evidence type="ECO:0000256" key="1">
    <source>
        <dbReference type="ARBA" id="ARBA00004613"/>
    </source>
</evidence>
<feature type="compositionally biased region" description="Basic and acidic residues" evidence="3">
    <location>
        <begin position="412"/>
        <end position="421"/>
    </location>
</feature>
<dbReference type="OrthoDB" id="10071402at2759"/>
<evidence type="ECO:0000256" key="3">
    <source>
        <dbReference type="SAM" id="MobiDB-lite"/>
    </source>
</evidence>
<dbReference type="PROSITE" id="PS50871">
    <property type="entry name" value="C1Q"/>
    <property type="match status" value="1"/>
</dbReference>
<dbReference type="InterPro" id="IPR050392">
    <property type="entry name" value="Collagen/C1q_domain"/>
</dbReference>
<dbReference type="SUPFAM" id="SSF49842">
    <property type="entry name" value="TNF-like"/>
    <property type="match status" value="1"/>
</dbReference>
<feature type="region of interest" description="Disordered" evidence="3">
    <location>
        <begin position="1"/>
        <end position="354"/>
    </location>
</feature>
<dbReference type="Proteomes" id="UP000682733">
    <property type="component" value="Unassembled WGS sequence"/>
</dbReference>
<feature type="region of interest" description="Disordered" evidence="3">
    <location>
        <begin position="403"/>
        <end position="469"/>
    </location>
</feature>
<feature type="compositionally biased region" description="Basic and acidic residues" evidence="3">
    <location>
        <begin position="152"/>
        <end position="164"/>
    </location>
</feature>
<dbReference type="EMBL" id="CAJOBA010003689">
    <property type="protein sequence ID" value="CAF3689841.1"/>
    <property type="molecule type" value="Genomic_DNA"/>
</dbReference>
<feature type="compositionally biased region" description="Basic and acidic residues" evidence="3">
    <location>
        <begin position="240"/>
        <end position="283"/>
    </location>
</feature>
<feature type="compositionally biased region" description="Polar residues" evidence="3">
    <location>
        <begin position="168"/>
        <end position="185"/>
    </location>
</feature>
<feature type="region of interest" description="Disordered" evidence="3">
    <location>
        <begin position="595"/>
        <end position="635"/>
    </location>
</feature>
<feature type="compositionally biased region" description="Polar residues" evidence="3">
    <location>
        <begin position="32"/>
        <end position="82"/>
    </location>
</feature>
<organism evidence="5 9">
    <name type="scientific">Didymodactylos carnosus</name>
    <dbReference type="NCBI Taxonomy" id="1234261"/>
    <lineage>
        <taxon>Eukaryota</taxon>
        <taxon>Metazoa</taxon>
        <taxon>Spiralia</taxon>
        <taxon>Gnathifera</taxon>
        <taxon>Rotifera</taxon>
        <taxon>Eurotatoria</taxon>
        <taxon>Bdelloidea</taxon>
        <taxon>Philodinida</taxon>
        <taxon>Philodinidae</taxon>
        <taxon>Didymodactylos</taxon>
    </lineage>
</organism>
<dbReference type="Proteomes" id="UP000681722">
    <property type="component" value="Unassembled WGS sequence"/>
</dbReference>